<feature type="domain" description="MBTPS1 fourth" evidence="8">
    <location>
        <begin position="523"/>
        <end position="812"/>
    </location>
</feature>
<dbReference type="PROSITE" id="PS00137">
    <property type="entry name" value="SUBTILASE_HIS"/>
    <property type="match status" value="1"/>
</dbReference>
<dbReference type="InterPro" id="IPR022398">
    <property type="entry name" value="Peptidase_S8_His-AS"/>
</dbReference>
<dbReference type="PROSITE" id="PS00138">
    <property type="entry name" value="SUBTILASE_SER"/>
    <property type="match status" value="1"/>
</dbReference>
<evidence type="ECO:0000313" key="10">
    <source>
        <dbReference type="EMBL" id="KAF8565676.1"/>
    </source>
</evidence>
<keyword evidence="3 5" id="KW-0378">Hydrolase</keyword>
<evidence type="ECO:0000256" key="1">
    <source>
        <dbReference type="ARBA" id="ARBA00011073"/>
    </source>
</evidence>
<evidence type="ECO:0000259" key="7">
    <source>
        <dbReference type="Pfam" id="PF00082"/>
    </source>
</evidence>
<protein>
    <recommendedName>
        <fullName evidence="12">Membrane-bound transcription factor site-1 protease</fullName>
    </recommendedName>
</protein>
<accession>A0A8T0DEB8</accession>
<evidence type="ECO:0000256" key="3">
    <source>
        <dbReference type="ARBA" id="ARBA00022801"/>
    </source>
</evidence>
<evidence type="ECO:0000313" key="11">
    <source>
        <dbReference type="Proteomes" id="UP000699462"/>
    </source>
</evidence>
<comment type="caution">
    <text evidence="10">The sequence shown here is derived from an EMBL/GenBank/DDBJ whole genome shotgun (WGS) entry which is preliminary data.</text>
</comment>
<dbReference type="PANTHER" id="PTHR43806:SF7">
    <property type="entry name" value="MEMBRANE-BOUND TRANSCRIPTION FACTOR SITE-1 PROTEASE"/>
    <property type="match status" value="1"/>
</dbReference>
<gene>
    <name evidence="10" type="ORF">P879_04182</name>
</gene>
<dbReference type="InterPro" id="IPR050131">
    <property type="entry name" value="Peptidase_S8_subtilisin-like"/>
</dbReference>
<feature type="domain" description="MBTPS1 third" evidence="9">
    <location>
        <begin position="389"/>
        <end position="522"/>
    </location>
</feature>
<keyword evidence="6" id="KW-1133">Transmembrane helix</keyword>
<proteinExistence type="inferred from homology"/>
<evidence type="ECO:0000259" key="8">
    <source>
        <dbReference type="Pfam" id="PF23090"/>
    </source>
</evidence>
<dbReference type="InterPro" id="IPR000209">
    <property type="entry name" value="Peptidase_S8/S53_dom"/>
</dbReference>
<evidence type="ECO:0000256" key="4">
    <source>
        <dbReference type="ARBA" id="ARBA00022825"/>
    </source>
</evidence>
<dbReference type="InterPro" id="IPR015500">
    <property type="entry name" value="Peptidase_S8_subtilisin-rel"/>
</dbReference>
<dbReference type="Gene3D" id="3.40.50.200">
    <property type="entry name" value="Peptidase S8/S53 domain"/>
    <property type="match status" value="1"/>
</dbReference>
<feature type="active site" description="Charge relay system" evidence="5">
    <location>
        <position position="100"/>
    </location>
</feature>
<feature type="domain" description="Peptidase S8/S53" evidence="7">
    <location>
        <begin position="36"/>
        <end position="340"/>
    </location>
</feature>
<feature type="transmembrane region" description="Helical" evidence="6">
    <location>
        <begin position="953"/>
        <end position="972"/>
    </location>
</feature>
<evidence type="ECO:0000256" key="6">
    <source>
        <dbReference type="SAM" id="Phobius"/>
    </source>
</evidence>
<keyword evidence="6" id="KW-0472">Membrane</keyword>
<dbReference type="PRINTS" id="PR00723">
    <property type="entry name" value="SUBTILISIN"/>
</dbReference>
<dbReference type="Pfam" id="PF23090">
    <property type="entry name" value="MBTPS1_4th"/>
    <property type="match status" value="1"/>
</dbReference>
<keyword evidence="11" id="KW-1185">Reference proteome</keyword>
<dbReference type="InterPro" id="IPR057032">
    <property type="entry name" value="MBTPS1_4th"/>
</dbReference>
<dbReference type="GO" id="GO:0005794">
    <property type="term" value="C:Golgi apparatus"/>
    <property type="evidence" value="ECO:0007669"/>
    <property type="project" value="TreeGrafter"/>
</dbReference>
<evidence type="ECO:0000259" key="9">
    <source>
        <dbReference type="Pfam" id="PF23094"/>
    </source>
</evidence>
<reference evidence="10 11" key="1">
    <citation type="submission" date="2019-07" db="EMBL/GenBank/DDBJ databases">
        <title>Annotation for the trematode Paragonimus westermani.</title>
        <authorList>
            <person name="Choi Y.-J."/>
        </authorList>
    </citation>
    <scope>NUCLEOTIDE SEQUENCE [LARGE SCALE GENOMIC DNA]</scope>
    <source>
        <strain evidence="10">180907_Pwestermani</strain>
    </source>
</reference>
<dbReference type="AlphaFoldDB" id="A0A8T0DEB8"/>
<dbReference type="InterPro" id="IPR036852">
    <property type="entry name" value="Peptidase_S8/S53_dom_sf"/>
</dbReference>
<dbReference type="InterPro" id="IPR023828">
    <property type="entry name" value="Peptidase_S8_Ser-AS"/>
</dbReference>
<sequence length="1004" mass="111077">MLIHHVNPFQCLAFPFFLKPWSLLKAHDLWARGLCGAGVRLGIFDTGLVSTETHPHFQSARILERTDWTNTRSVRDSAAEFIRPSTARHPTLEAVDGHGHGTFVAGIIAATSRSPSMISDALLSSGAPSKRPPCPIPGIAPQADLYIFRVFNDNQVSYTSWFLDAFNYAISRRLHVINLSVGGPDFLDLPFVDKVWELSSHGILLVSAIGNDGPLFGTLNNPADQMDVLGVGGVDATGRLARFSSRGMTTWALPFGYGQVKPDVVTFSTGVISSGLDGKCRTLSGTSVASPVVTGMVALLISAALERNKQLTTSQTGEIGFIPINPASIKQALVAGATPLAQVHVFGTEPIQWPASADTSGLFEQGAGLVDLLNSFQVMRRLQPQASLIPSYLDFTQCPFMWPYCSQPFYQSMQPVVVNVTILNSMAVIGHIIDPPIFHPLVNRNGKRLRVGFTYSQRLWPWTGYLAVHLQVESELDDPVSSVRFSGIAEGYVTLTVVSSDKLGVPLQTHLTLPIRVQIIPTPNRSRRVLYDQFHSIRYPSGYIPQDDLTRKSEPLDWLGDHIHTNMRDLYMHMRRANYYVEILTSPFTCFDASNYGTLLLVDTEEEFFPAEIEKLFVDVTALGLSLLVFAEWYNTSVIEALRFFDTNTRRIWTPETGGSNLPALNNLLRPFDIEFGDTVYAGDVHIGRRVVRYTSGSSLRRFPDNNISSISGRGSVLRANLVNLGDQLIRTTVDSGHPSSAIAGSGPKKDNDWRLVASDTDPVVPVLGLWTPLKSPSPCGRLAVFGDTDCLSSTHLNQNCFWLVDALLQFAISPYGRVPRPLAEQIVSASDSNSVDLITKSPVRTSTSALHRLSNVIRSDRSFAQLSNGNLPAEAYRTLPLCPTVVRASYSPEENVYPNDSWYRPQPLLLHSPIRDSPTLSPNTCHSPMLPPPRMISDTRSQDTVSSLLDSFVVVYVGVMMCLFLLFRYVFPRTGVMFVRSIAHLVLTRPFAYWRHFIREREI</sequence>
<evidence type="ECO:0008006" key="12">
    <source>
        <dbReference type="Google" id="ProtNLM"/>
    </source>
</evidence>
<keyword evidence="6" id="KW-0812">Transmembrane</keyword>
<dbReference type="PROSITE" id="PS51892">
    <property type="entry name" value="SUBTILASE"/>
    <property type="match status" value="1"/>
</dbReference>
<dbReference type="EMBL" id="JTDF01006325">
    <property type="protein sequence ID" value="KAF8565676.1"/>
    <property type="molecule type" value="Genomic_DNA"/>
</dbReference>
<dbReference type="Pfam" id="PF00082">
    <property type="entry name" value="Peptidase_S8"/>
    <property type="match status" value="1"/>
</dbReference>
<feature type="active site" description="Charge relay system" evidence="5">
    <location>
        <position position="45"/>
    </location>
</feature>
<keyword evidence="4 5" id="KW-0720">Serine protease</keyword>
<dbReference type="InterPro" id="IPR057060">
    <property type="entry name" value="MBTPS1_3rd"/>
</dbReference>
<evidence type="ECO:0000256" key="5">
    <source>
        <dbReference type="PROSITE-ProRule" id="PRU01240"/>
    </source>
</evidence>
<comment type="similarity">
    <text evidence="1 5">Belongs to the peptidase S8 family.</text>
</comment>
<dbReference type="Pfam" id="PF23094">
    <property type="entry name" value="MBTPS1_3rd"/>
    <property type="match status" value="1"/>
</dbReference>
<keyword evidence="2 5" id="KW-0645">Protease</keyword>
<dbReference type="SUPFAM" id="SSF52743">
    <property type="entry name" value="Subtilisin-like"/>
    <property type="match status" value="1"/>
</dbReference>
<feature type="active site" description="Charge relay system" evidence="5">
    <location>
        <position position="287"/>
    </location>
</feature>
<dbReference type="Proteomes" id="UP000699462">
    <property type="component" value="Unassembled WGS sequence"/>
</dbReference>
<evidence type="ECO:0000256" key="2">
    <source>
        <dbReference type="ARBA" id="ARBA00022670"/>
    </source>
</evidence>
<organism evidence="10 11">
    <name type="scientific">Paragonimus westermani</name>
    <dbReference type="NCBI Taxonomy" id="34504"/>
    <lineage>
        <taxon>Eukaryota</taxon>
        <taxon>Metazoa</taxon>
        <taxon>Spiralia</taxon>
        <taxon>Lophotrochozoa</taxon>
        <taxon>Platyhelminthes</taxon>
        <taxon>Trematoda</taxon>
        <taxon>Digenea</taxon>
        <taxon>Plagiorchiida</taxon>
        <taxon>Troglotremata</taxon>
        <taxon>Troglotrematidae</taxon>
        <taxon>Paragonimus</taxon>
    </lineage>
</organism>
<dbReference type="OrthoDB" id="1740355at2759"/>
<dbReference type="GO" id="GO:0004252">
    <property type="term" value="F:serine-type endopeptidase activity"/>
    <property type="evidence" value="ECO:0007669"/>
    <property type="project" value="UniProtKB-UniRule"/>
</dbReference>
<dbReference type="PANTHER" id="PTHR43806">
    <property type="entry name" value="PEPTIDASE S8"/>
    <property type="match status" value="1"/>
</dbReference>
<dbReference type="GO" id="GO:0006508">
    <property type="term" value="P:proteolysis"/>
    <property type="evidence" value="ECO:0007669"/>
    <property type="project" value="UniProtKB-KW"/>
</dbReference>
<name>A0A8T0DEB8_9TREM</name>